<dbReference type="AlphaFoldDB" id="A0A317XBW7"/>
<accession>A0A317XBW7</accession>
<reference evidence="2 3" key="1">
    <citation type="submission" date="2016-12" db="EMBL/GenBank/DDBJ databases">
        <title>The genomes of Aspergillus section Nigri reveals drivers in fungal speciation.</title>
        <authorList>
            <consortium name="DOE Joint Genome Institute"/>
            <person name="Vesth T.C."/>
            <person name="Nybo J."/>
            <person name="Theobald S."/>
            <person name="Brandl J."/>
            <person name="Frisvad J.C."/>
            <person name="Nielsen K.F."/>
            <person name="Lyhne E.K."/>
            <person name="Kogle M.E."/>
            <person name="Kuo A."/>
            <person name="Riley R."/>
            <person name="Clum A."/>
            <person name="Nolan M."/>
            <person name="Lipzen A."/>
            <person name="Salamov A."/>
            <person name="Henrissat B."/>
            <person name="Wiebenga A."/>
            <person name="De Vries R.P."/>
            <person name="Grigoriev I.V."/>
            <person name="Mortensen U.H."/>
            <person name="Andersen M.R."/>
            <person name="Baker S.E."/>
        </authorList>
    </citation>
    <scope>NUCLEOTIDE SEQUENCE [LARGE SCALE GENOMIC DNA]</scope>
    <source>
        <strain evidence="2 3">CBS 115572</strain>
    </source>
</reference>
<dbReference type="GeneID" id="37119083"/>
<protein>
    <recommendedName>
        <fullName evidence="4">GPI anchored protein</fullName>
    </recommendedName>
</protein>
<proteinExistence type="predicted"/>
<keyword evidence="3" id="KW-1185">Reference proteome</keyword>
<evidence type="ECO:0000313" key="2">
    <source>
        <dbReference type="EMBL" id="PWY95107.1"/>
    </source>
</evidence>
<evidence type="ECO:0000313" key="3">
    <source>
        <dbReference type="Proteomes" id="UP000246702"/>
    </source>
</evidence>
<comment type="caution">
    <text evidence="2">The sequence shown here is derived from an EMBL/GenBank/DDBJ whole genome shotgun (WGS) entry which is preliminary data.</text>
</comment>
<dbReference type="EMBL" id="MSFK01000003">
    <property type="protein sequence ID" value="PWY95107.1"/>
    <property type="molecule type" value="Genomic_DNA"/>
</dbReference>
<organism evidence="2 3">
    <name type="scientific">Aspergillus sclerotioniger CBS 115572</name>
    <dbReference type="NCBI Taxonomy" id="1450535"/>
    <lineage>
        <taxon>Eukaryota</taxon>
        <taxon>Fungi</taxon>
        <taxon>Dikarya</taxon>
        <taxon>Ascomycota</taxon>
        <taxon>Pezizomycotina</taxon>
        <taxon>Eurotiomycetes</taxon>
        <taxon>Eurotiomycetidae</taxon>
        <taxon>Eurotiales</taxon>
        <taxon>Aspergillaceae</taxon>
        <taxon>Aspergillus</taxon>
        <taxon>Aspergillus subgen. Circumdati</taxon>
    </lineage>
</organism>
<sequence>MHFKLFSIIILSALSLASPDPSPALATDDSNESDLLLKSLSDLATQTISMPTNIPTLPSSIESVLITAVPTSFLSEMSNLTAWSSVTSEWKDGHFPSWYSSLNGDVKSYLSTAFDTASPSTSTSHGGAPAPTAMAAGVVGAAGILGLAIVL</sequence>
<dbReference type="OrthoDB" id="5419608at2759"/>
<evidence type="ECO:0008006" key="4">
    <source>
        <dbReference type="Google" id="ProtNLM"/>
    </source>
</evidence>
<gene>
    <name evidence="2" type="ORF">BO94DRAFT_620591</name>
</gene>
<keyword evidence="1" id="KW-0732">Signal</keyword>
<name>A0A317XBW7_9EURO</name>
<feature type="chain" id="PRO_5016349513" description="GPI anchored protein" evidence="1">
    <location>
        <begin position="18"/>
        <end position="151"/>
    </location>
</feature>
<dbReference type="Proteomes" id="UP000246702">
    <property type="component" value="Unassembled WGS sequence"/>
</dbReference>
<evidence type="ECO:0000256" key="1">
    <source>
        <dbReference type="SAM" id="SignalP"/>
    </source>
</evidence>
<dbReference type="RefSeq" id="XP_025471868.1">
    <property type="nucleotide sequence ID" value="XM_025616940.1"/>
</dbReference>
<feature type="signal peptide" evidence="1">
    <location>
        <begin position="1"/>
        <end position="17"/>
    </location>
</feature>